<gene>
    <name evidence="11" type="ORF">FF38_14196</name>
</gene>
<evidence type="ECO:0000313" key="11">
    <source>
        <dbReference type="EMBL" id="KNC24387.1"/>
    </source>
</evidence>
<dbReference type="EMBL" id="JRES01001238">
    <property type="protein sequence ID" value="KNC24387.1"/>
    <property type="molecule type" value="Genomic_DNA"/>
</dbReference>
<feature type="compositionally biased region" description="Low complexity" evidence="10">
    <location>
        <begin position="118"/>
        <end position="141"/>
    </location>
</feature>
<comment type="similarity">
    <text evidence="2">Belongs to the flagellar radial spoke RSP3 family.</text>
</comment>
<accession>A0A0L0BWI6</accession>
<name>A0A0L0BWI6_LUCCU</name>
<evidence type="ECO:0000256" key="9">
    <source>
        <dbReference type="SAM" id="Coils"/>
    </source>
</evidence>
<dbReference type="OrthoDB" id="313308at2759"/>
<keyword evidence="12" id="KW-1185">Reference proteome</keyword>
<feature type="compositionally biased region" description="Acidic residues" evidence="10">
    <location>
        <begin position="142"/>
        <end position="152"/>
    </location>
</feature>
<evidence type="ECO:0000256" key="5">
    <source>
        <dbReference type="ARBA" id="ARBA00022846"/>
    </source>
</evidence>
<protein>
    <recommendedName>
        <fullName evidence="13">Radial spoke head protein 3</fullName>
    </recommendedName>
</protein>
<evidence type="ECO:0000256" key="10">
    <source>
        <dbReference type="SAM" id="MobiDB-lite"/>
    </source>
</evidence>
<reference evidence="11 12" key="1">
    <citation type="journal article" date="2015" name="Nat. Commun.">
        <title>Lucilia cuprina genome unlocks parasitic fly biology to underpin future interventions.</title>
        <authorList>
            <person name="Anstead C.A."/>
            <person name="Korhonen P.K."/>
            <person name="Young N.D."/>
            <person name="Hall R.S."/>
            <person name="Jex A.R."/>
            <person name="Murali S.C."/>
            <person name="Hughes D.S."/>
            <person name="Lee S.F."/>
            <person name="Perry T."/>
            <person name="Stroehlein A.J."/>
            <person name="Ansell B.R."/>
            <person name="Breugelmans B."/>
            <person name="Hofmann A."/>
            <person name="Qu J."/>
            <person name="Dugan S."/>
            <person name="Lee S.L."/>
            <person name="Chao H."/>
            <person name="Dinh H."/>
            <person name="Han Y."/>
            <person name="Doddapaneni H.V."/>
            <person name="Worley K.C."/>
            <person name="Muzny D.M."/>
            <person name="Ioannidis P."/>
            <person name="Waterhouse R.M."/>
            <person name="Zdobnov E.M."/>
            <person name="James P.J."/>
            <person name="Bagnall N.H."/>
            <person name="Kotze A.C."/>
            <person name="Gibbs R.A."/>
            <person name="Richards S."/>
            <person name="Batterham P."/>
            <person name="Gasser R.B."/>
        </authorList>
    </citation>
    <scope>NUCLEOTIDE SEQUENCE [LARGE SCALE GENOMIC DNA]</scope>
    <source>
        <strain evidence="11 12">LS</strain>
        <tissue evidence="11">Full body</tissue>
    </source>
</reference>
<feature type="region of interest" description="Disordered" evidence="10">
    <location>
        <begin position="376"/>
        <end position="395"/>
    </location>
</feature>
<feature type="coiled-coil region" evidence="9">
    <location>
        <begin position="626"/>
        <end position="667"/>
    </location>
</feature>
<evidence type="ECO:0000256" key="7">
    <source>
        <dbReference type="ARBA" id="ARBA00023212"/>
    </source>
</evidence>
<evidence type="ECO:0000256" key="8">
    <source>
        <dbReference type="ARBA" id="ARBA00023273"/>
    </source>
</evidence>
<feature type="region of interest" description="Disordered" evidence="10">
    <location>
        <begin position="770"/>
        <end position="797"/>
    </location>
</feature>
<evidence type="ECO:0000256" key="6">
    <source>
        <dbReference type="ARBA" id="ARBA00023069"/>
    </source>
</evidence>
<evidence type="ECO:0000256" key="2">
    <source>
        <dbReference type="ARBA" id="ARBA00006737"/>
    </source>
</evidence>
<dbReference type="STRING" id="7375.A0A0L0BWI6"/>
<evidence type="ECO:0000256" key="1">
    <source>
        <dbReference type="ARBA" id="ARBA00004611"/>
    </source>
</evidence>
<keyword evidence="6" id="KW-0969">Cilium</keyword>
<evidence type="ECO:0000256" key="4">
    <source>
        <dbReference type="ARBA" id="ARBA00022553"/>
    </source>
</evidence>
<feature type="region of interest" description="Disordered" evidence="10">
    <location>
        <begin position="105"/>
        <end position="160"/>
    </location>
</feature>
<comment type="subcellular location">
    <subcellularLocation>
        <location evidence="1">Cytoplasm</location>
        <location evidence="1">Cytoskeleton</location>
        <location evidence="1">Flagellum axoneme</location>
    </subcellularLocation>
</comment>
<organism evidence="11 12">
    <name type="scientific">Lucilia cuprina</name>
    <name type="common">Green bottle fly</name>
    <name type="synonym">Australian sheep blowfly</name>
    <dbReference type="NCBI Taxonomy" id="7375"/>
    <lineage>
        <taxon>Eukaryota</taxon>
        <taxon>Metazoa</taxon>
        <taxon>Ecdysozoa</taxon>
        <taxon>Arthropoda</taxon>
        <taxon>Hexapoda</taxon>
        <taxon>Insecta</taxon>
        <taxon>Pterygota</taxon>
        <taxon>Neoptera</taxon>
        <taxon>Endopterygota</taxon>
        <taxon>Diptera</taxon>
        <taxon>Brachycera</taxon>
        <taxon>Muscomorpha</taxon>
        <taxon>Oestroidea</taxon>
        <taxon>Calliphoridae</taxon>
        <taxon>Luciliinae</taxon>
        <taxon>Lucilia</taxon>
    </lineage>
</organism>
<evidence type="ECO:0008006" key="13">
    <source>
        <dbReference type="Google" id="ProtNLM"/>
    </source>
</evidence>
<feature type="region of interest" description="Disordered" evidence="10">
    <location>
        <begin position="421"/>
        <end position="475"/>
    </location>
</feature>
<keyword evidence="5" id="KW-0282">Flagellum</keyword>
<dbReference type="InterPro" id="IPR009290">
    <property type="entry name" value="Radial_spoke_3"/>
</dbReference>
<dbReference type="Proteomes" id="UP000037069">
    <property type="component" value="Unassembled WGS sequence"/>
</dbReference>
<keyword evidence="3" id="KW-0963">Cytoplasm</keyword>
<dbReference type="AlphaFoldDB" id="A0A0L0BWI6"/>
<feature type="compositionally biased region" description="Acidic residues" evidence="10">
    <location>
        <begin position="770"/>
        <end position="785"/>
    </location>
</feature>
<feature type="region of interest" description="Disordered" evidence="10">
    <location>
        <begin position="274"/>
        <end position="295"/>
    </location>
</feature>
<keyword evidence="7" id="KW-0206">Cytoskeleton</keyword>
<feature type="compositionally biased region" description="Polar residues" evidence="10">
    <location>
        <begin position="452"/>
        <end position="462"/>
    </location>
</feature>
<sequence length="797" mass="88868">MPTVPARNFGRNKKYTGDTLSLLGTPQSTNVIRSEVTEVQLKWSTSGMQNCQAAPPPCKYTFWWSSPPKTVGKKSAKAQNTFSCGGRIALAIVLNRQQLTVKGQNNLKENTNPDHFLNTSATNTTSTYYPNNSSTDNNNLENGDELNTEDQDTATTGATRPKFSFASDYTPSRHFTGLSASYDYTSNLPVSSFAVLNNDYASSSSFSHKPNAIVHPIRRPEQTALPKSYNGLEQELRVNGYNPSLSVTYPQLGASNARHFAEELNRKLSYLSSSQGSRDFKNSSQHGSNQDTLNQRPLFITTVPRGIFLPPPKDIVLLSPSRKRQLYAYSSHPVVYNTTSSLPTSYYNNTHNVHKIKGTSEQNYNNRNNTFTMAKDKYRSNNNNNNNSTSGGGITKVATDGGANAIASNDKVLIATTTTNTTSAAPKSSLPLNGVRGSYANSTPVPGGLHISKQQFHQQLKQNRSKRETPPPEPYKNVMHERRIVRGSNFAGNQLLGEYDPFDKAAEYRRRQVLRKKNVTHRNQRNVLGTPPPVEGRRHEDVQTDKYLEELVARPPETSAETQTDLFLEKPPTPPYIPAKIGVDVATEIADGELFQFDAEAQPIIDVMVDSIMELSILEVAHEQEISNIRKKQQELLAEREAELAELRRLEEEEIRLQAEKQRRLRQDNIAKSLDDEMQRGVTAAKLLQGHIASILPEVLDSLEPATDTAKKEQLMKTICPWLSAEVAEEVGQIVDSREILTVIIQEIIKQRAETYAGYKEETASVLEQIDEEEHAAEEMSETENETPQLRCPPDVS</sequence>
<keyword evidence="8" id="KW-0966">Cell projection</keyword>
<dbReference type="Pfam" id="PF06098">
    <property type="entry name" value="Radial_spoke_3"/>
    <property type="match status" value="1"/>
</dbReference>
<dbReference type="PANTHER" id="PTHR21648">
    <property type="entry name" value="FLAGELLAR RADIAL SPOKE PROTEIN 3"/>
    <property type="match status" value="1"/>
</dbReference>
<dbReference type="GO" id="GO:0005929">
    <property type="term" value="C:cilium"/>
    <property type="evidence" value="ECO:0007669"/>
    <property type="project" value="TreeGrafter"/>
</dbReference>
<proteinExistence type="inferred from homology"/>
<evidence type="ECO:0000313" key="12">
    <source>
        <dbReference type="Proteomes" id="UP000037069"/>
    </source>
</evidence>
<dbReference type="PANTHER" id="PTHR21648:SF0">
    <property type="entry name" value="RADIAL SPOKE HEAD PROTEIN 3 HOMOLOG"/>
    <property type="match status" value="1"/>
</dbReference>
<keyword evidence="4" id="KW-0597">Phosphoprotein</keyword>
<comment type="caution">
    <text evidence="11">The sequence shown here is derived from an EMBL/GenBank/DDBJ whole genome shotgun (WGS) entry which is preliminary data.</text>
</comment>
<evidence type="ECO:0000256" key="3">
    <source>
        <dbReference type="ARBA" id="ARBA00022490"/>
    </source>
</evidence>
<keyword evidence="9" id="KW-0175">Coiled coil</keyword>